<feature type="transmembrane region" description="Helical" evidence="1">
    <location>
        <begin position="52"/>
        <end position="74"/>
    </location>
</feature>
<reference evidence="2 3" key="1">
    <citation type="submission" date="2022-10" db="EMBL/GenBank/DDBJ databases">
        <title>Draft genome assembly of moderately radiation resistant bacterium Metabacillus halosaccharovorans.</title>
        <authorList>
            <person name="Pal S."/>
            <person name="Gopinathan A."/>
        </authorList>
    </citation>
    <scope>NUCLEOTIDE SEQUENCE [LARGE SCALE GENOMIC DNA]</scope>
    <source>
        <strain evidence="2 3">VITHBRA001</strain>
    </source>
</reference>
<comment type="caution">
    <text evidence="2">The sequence shown here is derived from an EMBL/GenBank/DDBJ whole genome shotgun (WGS) entry which is preliminary data.</text>
</comment>
<keyword evidence="3" id="KW-1185">Reference proteome</keyword>
<keyword evidence="1" id="KW-0812">Transmembrane</keyword>
<name>A0ABT3DER3_9BACI</name>
<evidence type="ECO:0000313" key="2">
    <source>
        <dbReference type="EMBL" id="MCV9885555.1"/>
    </source>
</evidence>
<evidence type="ECO:0000313" key="3">
    <source>
        <dbReference type="Proteomes" id="UP001526147"/>
    </source>
</evidence>
<accession>A0ABT3DER3</accession>
<dbReference type="EMBL" id="JAOYEY010000032">
    <property type="protein sequence ID" value="MCV9885555.1"/>
    <property type="molecule type" value="Genomic_DNA"/>
</dbReference>
<sequence>MKKSRLSLDKKLHKLNNEIIWSNDRKALLRDQIQSNISRQSNHRRKKYRYKAFRMTLAGVCLCLICLLVLAPFLENGFQMKNSKVLSEIESEQTVAEIEASYREHISAFNIEDYETYLGTLGKESSIRLTDDSLNERTAQKGPIVIEKLKPLFADHQTVILYSVEDVAVEAEKNYKRYLYVIFHKEESDWIIAEKNIFKQYKYDKGNITLQYDISNSVKQSLSDKYSIDFKVE</sequence>
<proteinExistence type="predicted"/>
<evidence type="ECO:0000256" key="1">
    <source>
        <dbReference type="SAM" id="Phobius"/>
    </source>
</evidence>
<protein>
    <submittedName>
        <fullName evidence="2">Uncharacterized protein</fullName>
    </submittedName>
</protein>
<keyword evidence="1" id="KW-0472">Membrane</keyword>
<gene>
    <name evidence="2" type="ORF">OIH86_07805</name>
</gene>
<keyword evidence="1" id="KW-1133">Transmembrane helix</keyword>
<dbReference type="RefSeq" id="WP_264142320.1">
    <property type="nucleotide sequence ID" value="NZ_JAOYEY010000032.1"/>
</dbReference>
<dbReference type="Proteomes" id="UP001526147">
    <property type="component" value="Unassembled WGS sequence"/>
</dbReference>
<organism evidence="2 3">
    <name type="scientific">Metabacillus halosaccharovorans</name>
    <dbReference type="NCBI Taxonomy" id="930124"/>
    <lineage>
        <taxon>Bacteria</taxon>
        <taxon>Bacillati</taxon>
        <taxon>Bacillota</taxon>
        <taxon>Bacilli</taxon>
        <taxon>Bacillales</taxon>
        <taxon>Bacillaceae</taxon>
        <taxon>Metabacillus</taxon>
    </lineage>
</organism>